<keyword evidence="1" id="KW-0812">Transmembrane</keyword>
<sequence length="97" mass="9774">MESLLATVGGWLESAWNWAVELNGALQVPLVLVCCVAACACGIIGRRMGSPDITDGMGGAAARTLIAVAAYIGAVVFTILMILGLAAVFAPLLGLAA</sequence>
<evidence type="ECO:0000313" key="2">
    <source>
        <dbReference type="EMBL" id="QAY33025.1"/>
    </source>
</evidence>
<gene>
    <name evidence="2" type="ORF">ESN35_06125</name>
</gene>
<evidence type="ECO:0000256" key="1">
    <source>
        <dbReference type="SAM" id="Phobius"/>
    </source>
</evidence>
<reference evidence="2 3" key="1">
    <citation type="submission" date="2019-01" db="EMBL/GenBank/DDBJ databases">
        <title>Complete genome sequence of Bifidobacterium gallinarum CACC 514.</title>
        <authorList>
            <person name="Jung M."/>
        </authorList>
    </citation>
    <scope>NUCLEOTIDE SEQUENCE [LARGE SCALE GENOMIC DNA]</scope>
    <source>
        <strain evidence="2 3">CACC 514</strain>
    </source>
</reference>
<dbReference type="RefSeq" id="WP_129237449.1">
    <property type="nucleotide sequence ID" value="NZ_CP035464.1"/>
</dbReference>
<feature type="transmembrane region" description="Helical" evidence="1">
    <location>
        <begin position="65"/>
        <end position="93"/>
    </location>
</feature>
<dbReference type="KEGG" id="bgx:ESN35_06125"/>
<keyword evidence="1" id="KW-0472">Membrane</keyword>
<proteinExistence type="predicted"/>
<dbReference type="Proteomes" id="UP000293589">
    <property type="component" value="Chromosome"/>
</dbReference>
<protein>
    <submittedName>
        <fullName evidence="2">Uncharacterized protein</fullName>
    </submittedName>
</protein>
<accession>A0A4P6DU67</accession>
<organism evidence="2 3">
    <name type="scientific">Bifidobacterium pullorum subsp. gallinarum</name>
    <dbReference type="NCBI Taxonomy" id="78344"/>
    <lineage>
        <taxon>Bacteria</taxon>
        <taxon>Bacillati</taxon>
        <taxon>Actinomycetota</taxon>
        <taxon>Actinomycetes</taxon>
        <taxon>Bifidobacteriales</taxon>
        <taxon>Bifidobacteriaceae</taxon>
        <taxon>Bifidobacterium</taxon>
    </lineage>
</organism>
<keyword evidence="1" id="KW-1133">Transmembrane helix</keyword>
<evidence type="ECO:0000313" key="3">
    <source>
        <dbReference type="Proteomes" id="UP000293589"/>
    </source>
</evidence>
<dbReference type="AlphaFoldDB" id="A0A4P6DU67"/>
<name>A0A4P6DU67_9BIFI</name>
<dbReference type="EMBL" id="CP035464">
    <property type="protein sequence ID" value="QAY33025.1"/>
    <property type="molecule type" value="Genomic_DNA"/>
</dbReference>
<feature type="transmembrane region" description="Helical" evidence="1">
    <location>
        <begin position="24"/>
        <end position="44"/>
    </location>
</feature>